<evidence type="ECO:0000313" key="2">
    <source>
        <dbReference type="EMBL" id="KPA36538.1"/>
    </source>
</evidence>
<comment type="caution">
    <text evidence="2">The sequence shown here is derived from an EMBL/GenBank/DDBJ whole genome shotgun (WGS) entry which is preliminary data.</text>
</comment>
<evidence type="ECO:0000259" key="1">
    <source>
        <dbReference type="PROSITE" id="PS51393"/>
    </source>
</evidence>
<dbReference type="EMBL" id="JXCE01000611">
    <property type="protein sequence ID" value="KPA36538.1"/>
    <property type="molecule type" value="Genomic_DNA"/>
</dbReference>
<dbReference type="InterPro" id="IPR036226">
    <property type="entry name" value="LipOase_C_sf"/>
</dbReference>
<dbReference type="GO" id="GO:0044281">
    <property type="term" value="P:small molecule metabolic process"/>
    <property type="evidence" value="ECO:0007669"/>
    <property type="project" value="UniProtKB-ARBA"/>
</dbReference>
<dbReference type="SUPFAM" id="SSF48484">
    <property type="entry name" value="Lipoxigenase"/>
    <property type="match status" value="1"/>
</dbReference>
<dbReference type="Gene3D" id="1.20.245.10">
    <property type="entry name" value="Lipoxygenase-1, Domain 5"/>
    <property type="match status" value="1"/>
</dbReference>
<evidence type="ECO:0000313" key="3">
    <source>
        <dbReference type="Proteomes" id="UP000037904"/>
    </source>
</evidence>
<reference evidence="2 3" key="1">
    <citation type="submission" date="2015-04" db="EMBL/GenBank/DDBJ databases">
        <title>The draft genome sequence of Fusarium langsethiae, a T-2/HT-2 mycotoxin producer.</title>
        <authorList>
            <person name="Lysoe E."/>
            <person name="Divon H.H."/>
            <person name="Terzi V."/>
            <person name="Orru L."/>
            <person name="Lamontanara A."/>
            <person name="Kolseth A.-K."/>
            <person name="Frandsen R.J."/>
            <person name="Nielsen K."/>
            <person name="Thrane U."/>
        </authorList>
    </citation>
    <scope>NUCLEOTIDE SEQUENCE [LARGE SCALE GENOMIC DNA]</scope>
    <source>
        <strain evidence="2 3">Fl201059</strain>
    </source>
</reference>
<gene>
    <name evidence="2" type="ORF">FLAG1_10689</name>
</gene>
<sequence>MSIHIAAPFHSAVNYLQNFYQAFVMAKPPSLSSPLPESLAVLSKYTEKSLLGVLPVGRQRLWLLSVQLPWLLSFKVPGDRSLITFAQSQWRTHIDGTSDEDEEIRNISELFYLDLKRLEVEFLVTSKGMDEGSIPYMVMDPSNTAVSILI</sequence>
<keyword evidence="3" id="KW-1185">Reference proteome</keyword>
<dbReference type="GO" id="GO:0046872">
    <property type="term" value="F:metal ion binding"/>
    <property type="evidence" value="ECO:0007669"/>
    <property type="project" value="InterPro"/>
</dbReference>
<dbReference type="OrthoDB" id="407298at2759"/>
<dbReference type="PROSITE" id="PS51393">
    <property type="entry name" value="LIPOXYGENASE_3"/>
    <property type="match status" value="1"/>
</dbReference>
<organism evidence="2 3">
    <name type="scientific">Fusarium langsethiae</name>
    <dbReference type="NCBI Taxonomy" id="179993"/>
    <lineage>
        <taxon>Eukaryota</taxon>
        <taxon>Fungi</taxon>
        <taxon>Dikarya</taxon>
        <taxon>Ascomycota</taxon>
        <taxon>Pezizomycotina</taxon>
        <taxon>Sordariomycetes</taxon>
        <taxon>Hypocreomycetidae</taxon>
        <taxon>Hypocreales</taxon>
        <taxon>Nectriaceae</taxon>
        <taxon>Fusarium</taxon>
    </lineage>
</organism>
<name>A0A0M9EN91_FUSLA</name>
<accession>A0A0M9EN91</accession>
<protein>
    <submittedName>
        <fullName evidence="2">Lipoxygenase</fullName>
    </submittedName>
</protein>
<dbReference type="AlphaFoldDB" id="A0A0M9EN91"/>
<dbReference type="InterPro" id="IPR013819">
    <property type="entry name" value="LipOase_C"/>
</dbReference>
<dbReference type="GO" id="GO:0016702">
    <property type="term" value="F:oxidoreductase activity, acting on single donors with incorporation of molecular oxygen, incorporation of two atoms of oxygen"/>
    <property type="evidence" value="ECO:0007669"/>
    <property type="project" value="InterPro"/>
</dbReference>
<feature type="domain" description="Lipoxygenase" evidence="1">
    <location>
        <begin position="1"/>
        <end position="150"/>
    </location>
</feature>
<proteinExistence type="predicted"/>
<dbReference type="Proteomes" id="UP000037904">
    <property type="component" value="Unassembled WGS sequence"/>
</dbReference>